<proteinExistence type="predicted"/>
<evidence type="ECO:0000313" key="2">
    <source>
        <dbReference type="Proteomes" id="UP000037020"/>
    </source>
</evidence>
<dbReference type="RefSeq" id="WP_030875578.1">
    <property type="nucleotide sequence ID" value="NZ_JBIRHZ010000001.1"/>
</dbReference>
<dbReference type="EMBL" id="LGUT01002955">
    <property type="protein sequence ID" value="KOG86242.1"/>
    <property type="molecule type" value="Genomic_DNA"/>
</dbReference>
<accession>A0ABR5IYR9</accession>
<evidence type="ECO:0008006" key="3">
    <source>
        <dbReference type="Google" id="ProtNLM"/>
    </source>
</evidence>
<dbReference type="InterPro" id="IPR025630">
    <property type="entry name" value="DUF4288"/>
</dbReference>
<evidence type="ECO:0000313" key="1">
    <source>
        <dbReference type="EMBL" id="KOG86242.1"/>
    </source>
</evidence>
<sequence length="106" mass="12183">MYVAIILMESAAERPGRRPLYREDVALIHAPDEATARLRAEERGRGAEAAFLNERGEMICWRLRAVVDVAAVLDEDLSHDADLYARHFRDLDAYERFEPLLRGEEL</sequence>
<keyword evidence="2" id="KW-1185">Reference proteome</keyword>
<reference evidence="1 2" key="1">
    <citation type="submission" date="2015-07" db="EMBL/GenBank/DDBJ databases">
        <authorList>
            <person name="Ju K.-S."/>
            <person name="Doroghazi J.R."/>
            <person name="Metcalf W.W."/>
        </authorList>
    </citation>
    <scope>NUCLEOTIDE SEQUENCE [LARGE SCALE GENOMIC DNA]</scope>
    <source>
        <strain evidence="1 2">NRRL B-3589</strain>
    </source>
</reference>
<protein>
    <recommendedName>
        <fullName evidence="3">DUF4288 domain-containing protein</fullName>
    </recommendedName>
</protein>
<dbReference type="Pfam" id="PF14119">
    <property type="entry name" value="DUF4288"/>
    <property type="match status" value="1"/>
</dbReference>
<dbReference type="Proteomes" id="UP000037020">
    <property type="component" value="Unassembled WGS sequence"/>
</dbReference>
<gene>
    <name evidence="1" type="ORF">ADK38_32145</name>
</gene>
<name>A0ABR5IYR9_9ACTN</name>
<organism evidence="1 2">
    <name type="scientific">Streptomyces varsoviensis</name>
    <dbReference type="NCBI Taxonomy" id="67373"/>
    <lineage>
        <taxon>Bacteria</taxon>
        <taxon>Bacillati</taxon>
        <taxon>Actinomycetota</taxon>
        <taxon>Actinomycetes</taxon>
        <taxon>Kitasatosporales</taxon>
        <taxon>Streptomycetaceae</taxon>
        <taxon>Streptomyces</taxon>
    </lineage>
</organism>
<comment type="caution">
    <text evidence="1">The sequence shown here is derived from an EMBL/GenBank/DDBJ whole genome shotgun (WGS) entry which is preliminary data.</text>
</comment>